<dbReference type="EMBL" id="PDEA01000001">
    <property type="protein sequence ID" value="PEH89819.1"/>
    <property type="molecule type" value="Genomic_DNA"/>
</dbReference>
<dbReference type="GeneID" id="80802023"/>
<sequence length="81" mass="8910">MGREYKIKFAVPGSYDPVALQRKLPSPIHSAAQGDSYQYAIEPDGFYFVDHLLDRTVAAIALQCLIDEALGLTNAVELTEP</sequence>
<dbReference type="OrthoDB" id="8778476at2"/>
<proteinExistence type="predicted"/>
<name>A0A2A7UWU0_COMTR</name>
<organism evidence="1 2">
    <name type="scientific">Comamonas terrigena</name>
    <dbReference type="NCBI Taxonomy" id="32013"/>
    <lineage>
        <taxon>Bacteria</taxon>
        <taxon>Pseudomonadati</taxon>
        <taxon>Pseudomonadota</taxon>
        <taxon>Betaproteobacteria</taxon>
        <taxon>Burkholderiales</taxon>
        <taxon>Comamonadaceae</taxon>
        <taxon>Comamonas</taxon>
    </lineage>
</organism>
<gene>
    <name evidence="1" type="ORF">CRM82_15480</name>
</gene>
<evidence type="ECO:0000313" key="1">
    <source>
        <dbReference type="EMBL" id="PEH89819.1"/>
    </source>
</evidence>
<dbReference type="Proteomes" id="UP000220246">
    <property type="component" value="Unassembled WGS sequence"/>
</dbReference>
<evidence type="ECO:0000313" key="2">
    <source>
        <dbReference type="Proteomes" id="UP000220246"/>
    </source>
</evidence>
<dbReference type="RefSeq" id="WP_066533052.1">
    <property type="nucleotide sequence ID" value="NZ_PDEA01000001.1"/>
</dbReference>
<dbReference type="AlphaFoldDB" id="A0A2A7UWU0"/>
<reference evidence="2" key="1">
    <citation type="submission" date="2017-09" db="EMBL/GenBank/DDBJ databases">
        <title>FDA dAtabase for Regulatory Grade micrObial Sequences (FDA-ARGOS): Supporting development and validation of Infectious Disease Dx tests.</title>
        <authorList>
            <person name="Minogue T."/>
            <person name="Wolcott M."/>
            <person name="Wasieloski L."/>
            <person name="Aguilar W."/>
            <person name="Moore D."/>
            <person name="Tallon L."/>
            <person name="Sadzewicz L."/>
            <person name="Ott S."/>
            <person name="Zhao X."/>
            <person name="Nagaraj S."/>
            <person name="Vavikolanu K."/>
            <person name="Aluvathingal J."/>
            <person name="Nadendla S."/>
            <person name="Sichtig H."/>
        </authorList>
    </citation>
    <scope>NUCLEOTIDE SEQUENCE [LARGE SCALE GENOMIC DNA]</scope>
    <source>
        <strain evidence="2">FDAARGOS_394</strain>
    </source>
</reference>
<keyword evidence="2" id="KW-1185">Reference proteome</keyword>
<comment type="caution">
    <text evidence="1">The sequence shown here is derived from an EMBL/GenBank/DDBJ whole genome shotgun (WGS) entry which is preliminary data.</text>
</comment>
<protein>
    <submittedName>
        <fullName evidence="1">Uncharacterized protein</fullName>
    </submittedName>
</protein>
<accession>A0A2A7UWU0</accession>